<keyword evidence="10" id="KW-1185">Reference proteome</keyword>
<dbReference type="Gene3D" id="3.50.50.60">
    <property type="entry name" value="FAD/NAD(P)-binding domain"/>
    <property type="match status" value="2"/>
</dbReference>
<evidence type="ECO:0000313" key="10">
    <source>
        <dbReference type="Proteomes" id="UP001595699"/>
    </source>
</evidence>
<evidence type="ECO:0000256" key="6">
    <source>
        <dbReference type="ARBA" id="ARBA00023284"/>
    </source>
</evidence>
<evidence type="ECO:0000259" key="7">
    <source>
        <dbReference type="Pfam" id="PF02852"/>
    </source>
</evidence>
<dbReference type="SUPFAM" id="SSF51905">
    <property type="entry name" value="FAD/NAD(P)-binding domain"/>
    <property type="match status" value="2"/>
</dbReference>
<dbReference type="InterPro" id="IPR050260">
    <property type="entry name" value="FAD-bd_OxRdtase"/>
</dbReference>
<evidence type="ECO:0000313" key="9">
    <source>
        <dbReference type="EMBL" id="MFC3764255.1"/>
    </source>
</evidence>
<dbReference type="Pfam" id="PF02852">
    <property type="entry name" value="Pyr_redox_dim"/>
    <property type="match status" value="1"/>
</dbReference>
<dbReference type="Proteomes" id="UP001595699">
    <property type="component" value="Unassembled WGS sequence"/>
</dbReference>
<reference evidence="10" key="1">
    <citation type="journal article" date="2019" name="Int. J. Syst. Evol. Microbiol.">
        <title>The Global Catalogue of Microorganisms (GCM) 10K type strain sequencing project: providing services to taxonomists for standard genome sequencing and annotation.</title>
        <authorList>
            <consortium name="The Broad Institute Genomics Platform"/>
            <consortium name="The Broad Institute Genome Sequencing Center for Infectious Disease"/>
            <person name="Wu L."/>
            <person name="Ma J."/>
        </authorList>
    </citation>
    <scope>NUCLEOTIDE SEQUENCE [LARGE SCALE GENOMIC DNA]</scope>
    <source>
        <strain evidence="10">CGMCC 4.7241</strain>
    </source>
</reference>
<feature type="domain" description="Pyridine nucleotide-disulphide oxidoreductase dimerisation" evidence="7">
    <location>
        <begin position="332"/>
        <end position="433"/>
    </location>
</feature>
<proteinExistence type="inferred from homology"/>
<evidence type="ECO:0000256" key="1">
    <source>
        <dbReference type="ARBA" id="ARBA00001974"/>
    </source>
</evidence>
<accession>A0ABV7YFX5</accession>
<dbReference type="EMBL" id="JBHRZH010000023">
    <property type="protein sequence ID" value="MFC3764255.1"/>
    <property type="molecule type" value="Genomic_DNA"/>
</dbReference>
<dbReference type="InterPro" id="IPR036188">
    <property type="entry name" value="FAD/NAD-bd_sf"/>
</dbReference>
<evidence type="ECO:0000256" key="3">
    <source>
        <dbReference type="ARBA" id="ARBA00022630"/>
    </source>
</evidence>
<evidence type="ECO:0000256" key="5">
    <source>
        <dbReference type="ARBA" id="ARBA00023002"/>
    </source>
</evidence>
<evidence type="ECO:0000259" key="8">
    <source>
        <dbReference type="Pfam" id="PF07992"/>
    </source>
</evidence>
<dbReference type="InterPro" id="IPR004099">
    <property type="entry name" value="Pyr_nucl-diS_OxRdtase_dimer"/>
</dbReference>
<keyword evidence="6" id="KW-0676">Redox-active center</keyword>
<dbReference type="Pfam" id="PF07992">
    <property type="entry name" value="Pyr_redox_2"/>
    <property type="match status" value="1"/>
</dbReference>
<gene>
    <name evidence="9" type="ORF">ACFOUW_25695</name>
</gene>
<comment type="cofactor">
    <cofactor evidence="1">
        <name>FAD</name>
        <dbReference type="ChEBI" id="CHEBI:57692"/>
    </cofactor>
</comment>
<protein>
    <submittedName>
        <fullName evidence="9">FAD-dependent oxidoreductase</fullName>
    </submittedName>
</protein>
<keyword evidence="3" id="KW-0285">Flavoprotein</keyword>
<keyword evidence="5" id="KW-0560">Oxidoreductase</keyword>
<name>A0ABV7YFX5_9ACTN</name>
<dbReference type="InterPro" id="IPR023753">
    <property type="entry name" value="FAD/NAD-binding_dom"/>
</dbReference>
<sequence>MGERLLVIGGDAAGMSAASQAKRLRGDDLEVIVVERGRFTSYSACGIPYWVAGDVTERDKLIARSPEKHRQNGIDVRLGTEAVAIDVAARKVEVRHGGTSEQLGFDQLLIATGATPLRPPVPGVDAKGVYGVQTLADGEDLLDRLANSPRRAVVVGAGYIGIEMAEALVRRKLTVTVIDRAEQPMTTLDPDLGKLVHEAMEGMGIDVVTGTSVDAFETTSAGEVRAVVAGGTTYETDLVVLGAGVRPNSSLAAEAGLPLGASKAIRVDERQVVRDHEGIWSAGDCVETYDRVSGRYVHVPLGTHANKQGRVAGTNLGGGSATFPGIVKTAVSKVCDLEVGRTGLLEADARGAGLSYEAVTVESTTRAGYFPGAAPITVKLLAERGTGRLLGAQLVGREGSAKRIDICAMALWNAMTVADLAMVDLSYAPPFSPVWDPVLIAARKAAEVV</sequence>
<feature type="domain" description="FAD/NAD(P)-binding" evidence="8">
    <location>
        <begin position="4"/>
        <end position="293"/>
    </location>
</feature>
<keyword evidence="4" id="KW-0274">FAD</keyword>
<dbReference type="RefSeq" id="WP_205115095.1">
    <property type="nucleotide sequence ID" value="NZ_JAFBCM010000001.1"/>
</dbReference>
<comment type="similarity">
    <text evidence="2">Belongs to the class-III pyridine nucleotide-disulfide oxidoreductase family.</text>
</comment>
<comment type="caution">
    <text evidence="9">The sequence shown here is derived from an EMBL/GenBank/DDBJ whole genome shotgun (WGS) entry which is preliminary data.</text>
</comment>
<evidence type="ECO:0000256" key="2">
    <source>
        <dbReference type="ARBA" id="ARBA00009130"/>
    </source>
</evidence>
<dbReference type="PRINTS" id="PR00411">
    <property type="entry name" value="PNDRDTASEI"/>
</dbReference>
<evidence type="ECO:0000256" key="4">
    <source>
        <dbReference type="ARBA" id="ARBA00022827"/>
    </source>
</evidence>
<dbReference type="PRINTS" id="PR00368">
    <property type="entry name" value="FADPNR"/>
</dbReference>
<organism evidence="9 10">
    <name type="scientific">Tenggerimyces flavus</name>
    <dbReference type="NCBI Taxonomy" id="1708749"/>
    <lineage>
        <taxon>Bacteria</taxon>
        <taxon>Bacillati</taxon>
        <taxon>Actinomycetota</taxon>
        <taxon>Actinomycetes</taxon>
        <taxon>Propionibacteriales</taxon>
        <taxon>Nocardioidaceae</taxon>
        <taxon>Tenggerimyces</taxon>
    </lineage>
</organism>
<dbReference type="PANTHER" id="PTHR43429:SF1">
    <property type="entry name" value="NAD(P)H SULFUR OXIDOREDUCTASE (COA-DEPENDENT)"/>
    <property type="match status" value="1"/>
</dbReference>
<dbReference type="PANTHER" id="PTHR43429">
    <property type="entry name" value="PYRIDINE NUCLEOTIDE-DISULFIDE OXIDOREDUCTASE DOMAIN-CONTAINING"/>
    <property type="match status" value="1"/>
</dbReference>
<dbReference type="SUPFAM" id="SSF55424">
    <property type="entry name" value="FAD/NAD-linked reductases, dimerisation (C-terminal) domain"/>
    <property type="match status" value="1"/>
</dbReference>
<dbReference type="InterPro" id="IPR016156">
    <property type="entry name" value="FAD/NAD-linked_Rdtase_dimer_sf"/>
</dbReference>